<dbReference type="SUPFAM" id="SSF102712">
    <property type="entry name" value="JAB1/MPN domain"/>
    <property type="match status" value="1"/>
</dbReference>
<evidence type="ECO:0000256" key="3">
    <source>
        <dbReference type="ARBA" id="ARBA00022801"/>
    </source>
</evidence>
<name>A0AAP3XQV6_9PROT</name>
<dbReference type="GO" id="GO:0008237">
    <property type="term" value="F:metallopeptidase activity"/>
    <property type="evidence" value="ECO:0007669"/>
    <property type="project" value="UniProtKB-KW"/>
</dbReference>
<evidence type="ECO:0000256" key="4">
    <source>
        <dbReference type="ARBA" id="ARBA00022833"/>
    </source>
</evidence>
<dbReference type="NCBIfam" id="TIGR00608">
    <property type="entry name" value="radc"/>
    <property type="match status" value="1"/>
</dbReference>
<sequence length="332" mass="36672">MSAAGGVPERIVEAGLEVTAEAGPDGPRLLITGETFRWKEQIKRAGGRWDAAGQRWVLSSAGQLAVLAAALDAPPGLAEAPQAYTAQGGTKHYHGHRERLRQRFLEALPAAPESLPDYELLELLLFFSVYRRDTKPAAKELLSIFGSLGGVLAAEPARYGESAELVRPHSTDEERRASYAQDLRFTQILLKAIQEVAVRLAREEIKERPVIGSWSALIDYLHTVLAHAPSEQFRILFLDRKNILIRDEVQSRGTVDHTPLYPREVVKRALELSASAIIMVHNHPSGDPTPSQADIDMTRQVVQALAPVNVTVHDHVVMGKNRHVSFRSQGLF</sequence>
<comment type="similarity">
    <text evidence="6">Belongs to the UPF0758 family.</text>
</comment>
<dbReference type="InterPro" id="IPR037518">
    <property type="entry name" value="MPN"/>
</dbReference>
<protein>
    <submittedName>
        <fullName evidence="8">DNA repair protein RadC</fullName>
    </submittedName>
</protein>
<evidence type="ECO:0000313" key="8">
    <source>
        <dbReference type="EMBL" id="MDF1585780.1"/>
    </source>
</evidence>
<organism evidence="8 9">
    <name type="scientific">Marinimicrococcus flavescens</name>
    <dbReference type="NCBI Taxonomy" id="3031815"/>
    <lineage>
        <taxon>Bacteria</taxon>
        <taxon>Pseudomonadati</taxon>
        <taxon>Pseudomonadota</taxon>
        <taxon>Alphaproteobacteria</taxon>
        <taxon>Geminicoccales</taxon>
        <taxon>Geminicoccaceae</taxon>
        <taxon>Marinimicrococcus</taxon>
    </lineage>
</organism>
<accession>A0AAP3XQV6</accession>
<dbReference type="PANTHER" id="PTHR30471:SF3">
    <property type="entry name" value="UPF0758 PROTEIN YEES-RELATED"/>
    <property type="match status" value="1"/>
</dbReference>
<dbReference type="PROSITE" id="PS50249">
    <property type="entry name" value="MPN"/>
    <property type="match status" value="1"/>
</dbReference>
<dbReference type="Proteomes" id="UP001301140">
    <property type="component" value="Unassembled WGS sequence"/>
</dbReference>
<dbReference type="GO" id="GO:0006508">
    <property type="term" value="P:proteolysis"/>
    <property type="evidence" value="ECO:0007669"/>
    <property type="project" value="UniProtKB-KW"/>
</dbReference>
<gene>
    <name evidence="8" type="primary">radC</name>
    <name evidence="8" type="ORF">PZ740_05200</name>
</gene>
<dbReference type="InterPro" id="IPR020891">
    <property type="entry name" value="UPF0758_CS"/>
</dbReference>
<keyword evidence="2" id="KW-0479">Metal-binding</keyword>
<keyword evidence="5" id="KW-0482">Metalloprotease</keyword>
<reference evidence="8 9" key="1">
    <citation type="submission" date="2023-03" db="EMBL/GenBank/DDBJ databases">
        <title>YIM 152171 draft genome.</title>
        <authorList>
            <person name="Yang Z."/>
        </authorList>
    </citation>
    <scope>NUCLEOTIDE SEQUENCE [LARGE SCALE GENOMIC DNA]</scope>
    <source>
        <strain evidence="8 9">YIM 152171</strain>
    </source>
</reference>
<dbReference type="AlphaFoldDB" id="A0AAP3XQV6"/>
<dbReference type="Gene3D" id="3.40.140.10">
    <property type="entry name" value="Cytidine Deaminase, domain 2"/>
    <property type="match status" value="1"/>
</dbReference>
<proteinExistence type="inferred from homology"/>
<dbReference type="Pfam" id="PF04002">
    <property type="entry name" value="RadC"/>
    <property type="match status" value="1"/>
</dbReference>
<dbReference type="InterPro" id="IPR025657">
    <property type="entry name" value="RadC_JAB"/>
</dbReference>
<dbReference type="InterPro" id="IPR001405">
    <property type="entry name" value="UPF0758"/>
</dbReference>
<evidence type="ECO:0000256" key="1">
    <source>
        <dbReference type="ARBA" id="ARBA00022670"/>
    </source>
</evidence>
<dbReference type="GO" id="GO:0046872">
    <property type="term" value="F:metal ion binding"/>
    <property type="evidence" value="ECO:0007669"/>
    <property type="project" value="UniProtKB-KW"/>
</dbReference>
<comment type="caution">
    <text evidence="8">The sequence shown here is derived from an EMBL/GenBank/DDBJ whole genome shotgun (WGS) entry which is preliminary data.</text>
</comment>
<evidence type="ECO:0000256" key="5">
    <source>
        <dbReference type="ARBA" id="ARBA00023049"/>
    </source>
</evidence>
<keyword evidence="9" id="KW-1185">Reference proteome</keyword>
<evidence type="ECO:0000259" key="7">
    <source>
        <dbReference type="PROSITE" id="PS50249"/>
    </source>
</evidence>
<evidence type="ECO:0000256" key="6">
    <source>
        <dbReference type="RuleBase" id="RU003797"/>
    </source>
</evidence>
<evidence type="ECO:0000313" key="9">
    <source>
        <dbReference type="Proteomes" id="UP001301140"/>
    </source>
</evidence>
<evidence type="ECO:0000256" key="2">
    <source>
        <dbReference type="ARBA" id="ARBA00022723"/>
    </source>
</evidence>
<dbReference type="PANTHER" id="PTHR30471">
    <property type="entry name" value="DNA REPAIR PROTEIN RADC"/>
    <property type="match status" value="1"/>
</dbReference>
<feature type="domain" description="MPN" evidence="7">
    <location>
        <begin position="210"/>
        <end position="332"/>
    </location>
</feature>
<dbReference type="CDD" id="cd08071">
    <property type="entry name" value="MPN_DUF2466"/>
    <property type="match status" value="1"/>
</dbReference>
<dbReference type="EMBL" id="JARGEQ010000040">
    <property type="protein sequence ID" value="MDF1585780.1"/>
    <property type="molecule type" value="Genomic_DNA"/>
</dbReference>
<dbReference type="PROSITE" id="PS01302">
    <property type="entry name" value="UPF0758"/>
    <property type="match status" value="1"/>
</dbReference>
<keyword evidence="1" id="KW-0645">Protease</keyword>
<keyword evidence="4" id="KW-0862">Zinc</keyword>
<keyword evidence="3" id="KW-0378">Hydrolase</keyword>